<feature type="region of interest" description="Disordered" evidence="1">
    <location>
        <begin position="1"/>
        <end position="59"/>
    </location>
</feature>
<sequence>MIHVPTQVPPPGTSRARGPIISHARHRPRERTVSRRVTSRRQRDPRPTDEVPDPRHRRGVRHRFSVILAPALSATCAGARSFIAIAEWAHDAPAEALGGLGVSAVVPSESTSRRFLAGVDATALDQVLGM</sequence>
<name>Q0RW01_RHOJR</name>
<feature type="domain" description="H repeat-associated protein N-terminal" evidence="2">
    <location>
        <begin position="50"/>
        <end position="128"/>
    </location>
</feature>
<gene>
    <name evidence="3" type="ordered locus">RHA1_ro10346</name>
</gene>
<accession>Q0RW01</accession>
<dbReference type="Pfam" id="PF13808">
    <property type="entry name" value="DDE_Tnp_1_assoc"/>
    <property type="match status" value="1"/>
</dbReference>
<proteinExistence type="predicted"/>
<organism evidence="3 4">
    <name type="scientific">Rhodococcus jostii (strain RHA1)</name>
    <dbReference type="NCBI Taxonomy" id="101510"/>
    <lineage>
        <taxon>Bacteria</taxon>
        <taxon>Bacillati</taxon>
        <taxon>Actinomycetota</taxon>
        <taxon>Actinomycetes</taxon>
        <taxon>Mycobacteriales</taxon>
        <taxon>Nocardiaceae</taxon>
        <taxon>Rhodococcus</taxon>
    </lineage>
</organism>
<evidence type="ECO:0000313" key="4">
    <source>
        <dbReference type="Proteomes" id="UP000008710"/>
    </source>
</evidence>
<dbReference type="OrthoDB" id="3867913at2"/>
<dbReference type="Proteomes" id="UP000008710">
    <property type="component" value="Plasmid pRHL2"/>
</dbReference>
<dbReference type="AlphaFoldDB" id="Q0RW01"/>
<keyword evidence="3" id="KW-0614">Plasmid</keyword>
<evidence type="ECO:0000259" key="2">
    <source>
        <dbReference type="Pfam" id="PF13808"/>
    </source>
</evidence>
<evidence type="ECO:0000313" key="3">
    <source>
        <dbReference type="EMBL" id="ABH00535.1"/>
    </source>
</evidence>
<dbReference type="HOGENOM" id="CLU_1936470_0_0_11"/>
<dbReference type="KEGG" id="rha:RHA1_ro10346"/>
<feature type="compositionally biased region" description="Basic and acidic residues" evidence="1">
    <location>
        <begin position="41"/>
        <end position="54"/>
    </location>
</feature>
<evidence type="ECO:0000256" key="1">
    <source>
        <dbReference type="SAM" id="MobiDB-lite"/>
    </source>
</evidence>
<reference evidence="4" key="1">
    <citation type="journal article" date="2006" name="Proc. Natl. Acad. Sci. U.S.A.">
        <title>The complete genome of Rhodococcus sp. RHA1 provides insights into a catabolic powerhouse.</title>
        <authorList>
            <person name="McLeod M.P."/>
            <person name="Warren R.L."/>
            <person name="Hsiao W.W.L."/>
            <person name="Araki N."/>
            <person name="Myhre M."/>
            <person name="Fernandes C."/>
            <person name="Miyazawa D."/>
            <person name="Wong W."/>
            <person name="Lillquist A.L."/>
            <person name="Wang D."/>
            <person name="Dosanjh M."/>
            <person name="Hara H."/>
            <person name="Petrescu A."/>
            <person name="Morin R.D."/>
            <person name="Yang G."/>
            <person name="Stott J.M."/>
            <person name="Schein J.E."/>
            <person name="Shin H."/>
            <person name="Smailus D."/>
            <person name="Siddiqui A.S."/>
            <person name="Marra M.A."/>
            <person name="Jones S.J.M."/>
            <person name="Holt R."/>
            <person name="Brinkman F.S.L."/>
            <person name="Miyauchi K."/>
            <person name="Fukuda M."/>
            <person name="Davies J.E."/>
            <person name="Mohn W.W."/>
            <person name="Eltis L.D."/>
        </authorList>
    </citation>
    <scope>NUCLEOTIDE SEQUENCE [LARGE SCALE GENOMIC DNA]</scope>
    <source>
        <strain evidence="4">RHA1</strain>
    </source>
</reference>
<dbReference type="RefSeq" id="WP_011600172.1">
    <property type="nucleotide sequence ID" value="NC_008270.1"/>
</dbReference>
<dbReference type="EMBL" id="CP000433">
    <property type="protein sequence ID" value="ABH00535.1"/>
    <property type="molecule type" value="Genomic_DNA"/>
</dbReference>
<protein>
    <recommendedName>
        <fullName evidence="2">H repeat-associated protein N-terminal domain-containing protein</fullName>
    </recommendedName>
</protein>
<geneLocation type="plasmid" evidence="3 4">
    <name>pRHL2</name>
</geneLocation>
<dbReference type="InterPro" id="IPR032806">
    <property type="entry name" value="YbfD_N"/>
</dbReference>